<keyword evidence="3" id="KW-0472">Membrane</keyword>
<dbReference type="GO" id="GO:0005743">
    <property type="term" value="C:mitochondrial inner membrane"/>
    <property type="evidence" value="ECO:0007669"/>
    <property type="project" value="TreeGrafter"/>
</dbReference>
<keyword evidence="3" id="KW-0812">Transmembrane</keyword>
<dbReference type="GO" id="GO:0034551">
    <property type="term" value="P:mitochondrial respiratory chain complex III assembly"/>
    <property type="evidence" value="ECO:0007669"/>
    <property type="project" value="TreeGrafter"/>
</dbReference>
<reference evidence="6" key="3">
    <citation type="submission" date="2025-04" db="UniProtKB">
        <authorList>
            <consortium name="RefSeq"/>
        </authorList>
    </citation>
    <scope>IDENTIFICATION</scope>
    <source>
        <strain evidence="6">CBS 781.70</strain>
    </source>
</reference>
<feature type="transmembrane region" description="Helical" evidence="3">
    <location>
        <begin position="51"/>
        <end position="73"/>
    </location>
</feature>
<dbReference type="GeneID" id="54418180"/>
<sequence>MLNTRAQCLRYATRQLQATCEKRSQYSRGFGRRYISTNSSRASQRHFTSPFYLLVAAGLGAGTVHLVSGPLSFPSAHAEAAEKDEEPVLEFEKPRRKGQTKEETRDLLSSQHVQVKKSLENPGVYAWGSNSGHVTAPDSDEKFIKTPRRLSFFDGMLLRDLKLDRTFGAAIDENGDLLQWGQGFSEHHDPIKTLRGKNLKSLAISRDRIVALGTNGAVYSIPISAKLQTPTEPGWFSWRRTPSIAYRQLTPPNLGWTEKFTAIASGLDHLLLLTSSGRVFSAPTSPTTFPSRGQLGLSGPLSRISHPDSTSHCHELTTLRGFPIAQIAAGDYHSLVRDRDGRVFSFGDNSLGQLGLDLPSTTASYIDVPSLIPIHRLYTNSTPKVTAIAAGGSNSYFAVDATPTAPSPTGHRDTAGGVIADTWSCGSGIYGTLGNGRWTHLQSAPTKIPALSGLYEWSEAANQIVPIRVGRVSVGSTHVATVMGNETSMRAGEAKWGADVLFFGGNEFYQLGTGKRNNVAAPVYIGSLEGEGEEGEENRLQLTPRARVRVGGRWVDVEQRVECGRGVTAVYSGV</sequence>
<feature type="repeat" description="RCC1" evidence="1">
    <location>
        <begin position="341"/>
        <end position="401"/>
    </location>
</feature>
<dbReference type="Pfam" id="PF13540">
    <property type="entry name" value="RCC1_2"/>
    <property type="match status" value="1"/>
</dbReference>
<dbReference type="AlphaFoldDB" id="A0A6G1G056"/>
<dbReference type="PANTHER" id="PTHR47563:SF1">
    <property type="entry name" value="PROTEIN FMP25, MITOCHONDRIAL"/>
    <property type="match status" value="1"/>
</dbReference>
<proteinExistence type="predicted"/>
<dbReference type="SUPFAM" id="SSF50985">
    <property type="entry name" value="RCC1/BLIP-II"/>
    <property type="match status" value="1"/>
</dbReference>
<gene>
    <name evidence="4 6" type="ORF">P152DRAFT_438439</name>
</gene>
<dbReference type="Gene3D" id="2.130.10.30">
    <property type="entry name" value="Regulator of chromosome condensation 1/beta-lactamase-inhibitor protein II"/>
    <property type="match status" value="1"/>
</dbReference>
<evidence type="ECO:0000313" key="4">
    <source>
        <dbReference type="EMBL" id="KAF1811311.1"/>
    </source>
</evidence>
<feature type="region of interest" description="Disordered" evidence="2">
    <location>
        <begin position="79"/>
        <end position="110"/>
    </location>
</feature>
<keyword evidence="3" id="KW-1133">Transmembrane helix</keyword>
<protein>
    <submittedName>
        <fullName evidence="4 6">RCC1/BLIP-II</fullName>
    </submittedName>
</protein>
<reference evidence="6" key="2">
    <citation type="submission" date="2020-04" db="EMBL/GenBank/DDBJ databases">
        <authorList>
            <consortium name="NCBI Genome Project"/>
        </authorList>
    </citation>
    <scope>NUCLEOTIDE SEQUENCE</scope>
    <source>
        <strain evidence="6">CBS 781.70</strain>
    </source>
</reference>
<accession>A0A6G1G056</accession>
<reference evidence="4 6" key="1">
    <citation type="submission" date="2020-01" db="EMBL/GenBank/DDBJ databases">
        <authorList>
            <consortium name="DOE Joint Genome Institute"/>
            <person name="Haridas S."/>
            <person name="Albert R."/>
            <person name="Binder M."/>
            <person name="Bloem J."/>
            <person name="Labutti K."/>
            <person name="Salamov A."/>
            <person name="Andreopoulos B."/>
            <person name="Baker S.E."/>
            <person name="Barry K."/>
            <person name="Bills G."/>
            <person name="Bluhm B.H."/>
            <person name="Cannon C."/>
            <person name="Castanera R."/>
            <person name="Culley D.E."/>
            <person name="Daum C."/>
            <person name="Ezra D."/>
            <person name="Gonzalez J.B."/>
            <person name="Henrissat B."/>
            <person name="Kuo A."/>
            <person name="Liang C."/>
            <person name="Lipzen A."/>
            <person name="Lutzoni F."/>
            <person name="Magnuson J."/>
            <person name="Mondo S."/>
            <person name="Nolan M."/>
            <person name="Ohm R."/>
            <person name="Pangilinan J."/>
            <person name="Park H.-J."/>
            <person name="Ramirez L."/>
            <person name="Alfaro M."/>
            <person name="Sun H."/>
            <person name="Tritt A."/>
            <person name="Yoshinaga Y."/>
            <person name="Zwiers L.-H."/>
            <person name="Turgeon B.G."/>
            <person name="Goodwin S.B."/>
            <person name="Spatafora J.W."/>
            <person name="Crous P.W."/>
            <person name="Grigoriev I.V."/>
        </authorList>
    </citation>
    <scope>NUCLEOTIDE SEQUENCE</scope>
    <source>
        <strain evidence="4 6">CBS 781.70</strain>
    </source>
</reference>
<dbReference type="PROSITE" id="PS50012">
    <property type="entry name" value="RCC1_3"/>
    <property type="match status" value="2"/>
</dbReference>
<evidence type="ECO:0000313" key="6">
    <source>
        <dbReference type="RefSeq" id="XP_033532942.1"/>
    </source>
</evidence>
<dbReference type="InterPro" id="IPR009091">
    <property type="entry name" value="RCC1/BLIP-II"/>
</dbReference>
<dbReference type="RefSeq" id="XP_033532942.1">
    <property type="nucleotide sequence ID" value="XM_033677610.1"/>
</dbReference>
<evidence type="ECO:0000313" key="5">
    <source>
        <dbReference type="Proteomes" id="UP000504638"/>
    </source>
</evidence>
<organism evidence="4">
    <name type="scientific">Eremomyces bilateralis CBS 781.70</name>
    <dbReference type="NCBI Taxonomy" id="1392243"/>
    <lineage>
        <taxon>Eukaryota</taxon>
        <taxon>Fungi</taxon>
        <taxon>Dikarya</taxon>
        <taxon>Ascomycota</taxon>
        <taxon>Pezizomycotina</taxon>
        <taxon>Dothideomycetes</taxon>
        <taxon>Dothideomycetes incertae sedis</taxon>
        <taxon>Eremomycetales</taxon>
        <taxon>Eremomycetaceae</taxon>
        <taxon>Eremomyces</taxon>
    </lineage>
</organism>
<keyword evidence="5" id="KW-1185">Reference proteome</keyword>
<dbReference type="PANTHER" id="PTHR47563">
    <property type="entry name" value="PROTEIN FMP25, MITOCHONDRIAL"/>
    <property type="match status" value="1"/>
</dbReference>
<evidence type="ECO:0000256" key="3">
    <source>
        <dbReference type="SAM" id="Phobius"/>
    </source>
</evidence>
<feature type="repeat" description="RCC1" evidence="1">
    <location>
        <begin position="277"/>
        <end position="340"/>
    </location>
</feature>
<evidence type="ECO:0000256" key="2">
    <source>
        <dbReference type="SAM" id="MobiDB-lite"/>
    </source>
</evidence>
<name>A0A6G1G056_9PEZI</name>
<evidence type="ECO:0000256" key="1">
    <source>
        <dbReference type="PROSITE-ProRule" id="PRU00235"/>
    </source>
</evidence>
<dbReference type="InterPro" id="IPR000408">
    <property type="entry name" value="Reg_chr_condens"/>
</dbReference>
<dbReference type="OrthoDB" id="10256179at2759"/>
<dbReference type="InterPro" id="IPR053245">
    <property type="entry name" value="MitoProcess-Associated"/>
</dbReference>
<dbReference type="EMBL" id="ML975162">
    <property type="protein sequence ID" value="KAF1811311.1"/>
    <property type="molecule type" value="Genomic_DNA"/>
</dbReference>
<dbReference type="Proteomes" id="UP000504638">
    <property type="component" value="Unplaced"/>
</dbReference>